<dbReference type="RefSeq" id="WP_162642448.1">
    <property type="nucleotide sequence ID" value="NZ_CP048286.1"/>
</dbReference>
<dbReference type="Proteomes" id="UP000479114">
    <property type="component" value="Chromosome"/>
</dbReference>
<organism evidence="1 2">
    <name type="scientific">Paenibacillus rhizovicinus</name>
    <dbReference type="NCBI Taxonomy" id="2704463"/>
    <lineage>
        <taxon>Bacteria</taxon>
        <taxon>Bacillati</taxon>
        <taxon>Bacillota</taxon>
        <taxon>Bacilli</taxon>
        <taxon>Bacillales</taxon>
        <taxon>Paenibacillaceae</taxon>
        <taxon>Paenibacillus</taxon>
    </lineage>
</organism>
<gene>
    <name evidence="1" type="ORF">GZH47_18415</name>
</gene>
<dbReference type="AlphaFoldDB" id="A0A6C0P433"/>
<reference evidence="1 2" key="1">
    <citation type="submission" date="2020-02" db="EMBL/GenBank/DDBJ databases">
        <title>Paenibacillus sp. nov., isolated from rhizosphere soil of tomato.</title>
        <authorList>
            <person name="Weon H.-Y."/>
            <person name="Lee S.A."/>
        </authorList>
    </citation>
    <scope>NUCLEOTIDE SEQUENCE [LARGE SCALE GENOMIC DNA]</scope>
    <source>
        <strain evidence="1 2">14171R-81</strain>
    </source>
</reference>
<dbReference type="EMBL" id="CP048286">
    <property type="protein sequence ID" value="QHW32593.1"/>
    <property type="molecule type" value="Genomic_DNA"/>
</dbReference>
<sequence length="189" mass="21777">MRLPMMQIESQRGLIGIETQRAQYHIQSQQADLQIETKPTQLNIHTSRAEMHINQDRTWAALTGGNPLEFMHRIYSQMPNIALQGIANIVEKWNRIGDLRTKQNPIPEIAFEAMNPGRQKIQYFGPASCDNVDISFTVNKPSVQVEEGKVDVRVQMHKPDVQYERGDVRIYMRQNPELTITPPRIDMVV</sequence>
<name>A0A6C0P433_9BACL</name>
<dbReference type="Pfam" id="PF20074">
    <property type="entry name" value="DUF6470"/>
    <property type="match status" value="1"/>
</dbReference>
<keyword evidence="2" id="KW-1185">Reference proteome</keyword>
<accession>A0A6C0P433</accession>
<dbReference type="KEGG" id="prz:GZH47_18415"/>
<protein>
    <submittedName>
        <fullName evidence="1">Uncharacterized protein</fullName>
    </submittedName>
</protein>
<evidence type="ECO:0000313" key="1">
    <source>
        <dbReference type="EMBL" id="QHW32593.1"/>
    </source>
</evidence>
<dbReference type="InterPro" id="IPR045527">
    <property type="entry name" value="DUF6470"/>
</dbReference>
<proteinExistence type="predicted"/>
<evidence type="ECO:0000313" key="2">
    <source>
        <dbReference type="Proteomes" id="UP000479114"/>
    </source>
</evidence>